<reference evidence="2" key="2">
    <citation type="submission" date="2014-07" db="EMBL/GenBank/DDBJ databases">
        <authorList>
            <person name="Hull J."/>
        </authorList>
    </citation>
    <scope>NUCLEOTIDE SEQUENCE</scope>
</reference>
<dbReference type="EMBL" id="GBHO01020932">
    <property type="protein sequence ID" value="JAG22672.1"/>
    <property type="molecule type" value="Transcribed_RNA"/>
</dbReference>
<dbReference type="Gene3D" id="3.20.20.100">
    <property type="entry name" value="NADP-dependent oxidoreductase domain"/>
    <property type="match status" value="1"/>
</dbReference>
<dbReference type="PANTHER" id="PTHR43638">
    <property type="entry name" value="OXIDOREDUCTASE, ALDO/KETO REDUCTASE FAMILY PROTEIN"/>
    <property type="match status" value="1"/>
</dbReference>
<accession>A0A0A9XPN0</accession>
<dbReference type="InterPro" id="IPR036812">
    <property type="entry name" value="NAD(P)_OxRdtase_dom_sf"/>
</dbReference>
<dbReference type="AlphaFoldDB" id="A0A0A9XPN0"/>
<dbReference type="SUPFAM" id="SSF51430">
    <property type="entry name" value="NAD(P)-linked oxidoreductase"/>
    <property type="match status" value="1"/>
</dbReference>
<organism evidence="2">
    <name type="scientific">Lygus hesperus</name>
    <name type="common">Western plant bug</name>
    <dbReference type="NCBI Taxonomy" id="30085"/>
    <lineage>
        <taxon>Eukaryota</taxon>
        <taxon>Metazoa</taxon>
        <taxon>Ecdysozoa</taxon>
        <taxon>Arthropoda</taxon>
        <taxon>Hexapoda</taxon>
        <taxon>Insecta</taxon>
        <taxon>Pterygota</taxon>
        <taxon>Neoptera</taxon>
        <taxon>Paraneoptera</taxon>
        <taxon>Hemiptera</taxon>
        <taxon>Heteroptera</taxon>
        <taxon>Panheteroptera</taxon>
        <taxon>Cimicomorpha</taxon>
        <taxon>Miridae</taxon>
        <taxon>Mirini</taxon>
        <taxon>Lygus</taxon>
    </lineage>
</organism>
<evidence type="ECO:0000313" key="2">
    <source>
        <dbReference type="EMBL" id="JAG22672.1"/>
    </source>
</evidence>
<dbReference type="EMBL" id="GDHC01011607">
    <property type="protein sequence ID" value="JAQ07022.1"/>
    <property type="molecule type" value="Transcribed_RNA"/>
</dbReference>
<reference evidence="2" key="1">
    <citation type="journal article" date="2014" name="PLoS ONE">
        <title>Transcriptome-Based Identification of ABC Transporters in the Western Tarnished Plant Bug Lygus hesperus.</title>
        <authorList>
            <person name="Hull J.J."/>
            <person name="Chaney K."/>
            <person name="Geib S.M."/>
            <person name="Fabrick J.A."/>
            <person name="Brent C.S."/>
            <person name="Walsh D."/>
            <person name="Lavine L.C."/>
        </authorList>
    </citation>
    <scope>NUCLEOTIDE SEQUENCE</scope>
</reference>
<feature type="domain" description="NADP-dependent oxidoreductase" evidence="1">
    <location>
        <begin position="27"/>
        <end position="88"/>
    </location>
</feature>
<reference evidence="3" key="3">
    <citation type="journal article" date="2016" name="Gigascience">
        <title>De novo construction of an expanded transcriptome assembly for the western tarnished plant bug, Lygus hesperus.</title>
        <authorList>
            <person name="Tassone E.E."/>
            <person name="Geib S.M."/>
            <person name="Hall B."/>
            <person name="Fabrick J.A."/>
            <person name="Brent C.S."/>
            <person name="Hull J.J."/>
        </authorList>
    </citation>
    <scope>NUCLEOTIDE SEQUENCE</scope>
</reference>
<protein>
    <submittedName>
        <fullName evidence="2">Uncharacterized protein yeaE</fullName>
    </submittedName>
</protein>
<proteinExistence type="predicted"/>
<dbReference type="Pfam" id="PF00248">
    <property type="entry name" value="Aldo_ket_red"/>
    <property type="match status" value="1"/>
</dbReference>
<dbReference type="PANTHER" id="PTHR43638:SF3">
    <property type="entry name" value="ALDEHYDE REDUCTASE"/>
    <property type="match status" value="1"/>
</dbReference>
<dbReference type="InterPro" id="IPR023210">
    <property type="entry name" value="NADP_OxRdtase_dom"/>
</dbReference>
<evidence type="ECO:0000313" key="3">
    <source>
        <dbReference type="EMBL" id="JAQ07022.1"/>
    </source>
</evidence>
<evidence type="ECO:0000259" key="1">
    <source>
        <dbReference type="Pfam" id="PF00248"/>
    </source>
</evidence>
<name>A0A0A9XPN0_LYGHE</name>
<gene>
    <name evidence="2" type="primary">yeaE</name>
    <name evidence="2" type="ORF">CM83_31539</name>
    <name evidence="3" type="ORF">g.33898</name>
</gene>
<sequence>MITHSLPLMAYCPLAQAGELHHQLYRSSVVQRIAGEHKCSVSQILLAFVTRSGHVIALPKASSISHVEENAAADAVTLTERDLTRLNEAFPPPTDKMPLDIQ</sequence>